<dbReference type="PANTHER" id="PTHR42716">
    <property type="entry name" value="L-ASPARTATE OXIDASE"/>
    <property type="match status" value="1"/>
</dbReference>
<evidence type="ECO:0000313" key="17">
    <source>
        <dbReference type="Proteomes" id="UP001185331"/>
    </source>
</evidence>
<dbReference type="Gene3D" id="3.50.50.60">
    <property type="entry name" value="FAD/NAD(P)-binding domain"/>
    <property type="match status" value="1"/>
</dbReference>
<sequence length="532" mass="54865">MDGERTGRGWRTLGGVKMLETELLVVGGGVAGAYATLTARSYGADVLLACKTPLVGGSTRWAQGGIAAPLAHGDEDAHAQDTVKAGRGLCEPEAVQAFVRDARSHVETLRDLGVTFSPHATLEGGHSRARIRHQGDATGHAISVALAEALQAGRSPALRVMEHAFVRNLRVSGGAVVGADLLTPDGPVRVRAGAVLLATGGFGRLYPVTTAPPEGTGDGLGLAWQAGAALRDLEFVQFHPTAVVRDGAAHLVTEAARGEGGRLLNARGERFMERYDPALELAPRDVVARAIAAEIAATGRVDLDLRHLGAAFVRSRFPTVTASLAPLGLDLGADLIPVQPAVHYTMGGVQTDVQGRSTVPGLYAAGEVASSGLHGANRLASNSLSEGLVFGARAARAALAALKAVPTRSDGLHAPLVDPACLPDLRAVVAGAAGLRRDAAGLRAALVGWQWPTVTAESRESLEAGHLALIGERLLRAALAREESRGGHHRTDFPREAASAAHSVQSRALGGQVTRVPVGVPEARAAVLGSSA</sequence>
<comment type="caution">
    <text evidence="16">The sequence shown here is derived from an EMBL/GenBank/DDBJ whole genome shotgun (WGS) entry which is preliminary data.</text>
</comment>
<organism evidence="16 17">
    <name type="scientific">Deinococcus soli</name>
    <name type="common">ex Cha et al. 2016</name>
    <dbReference type="NCBI Taxonomy" id="1309411"/>
    <lineage>
        <taxon>Bacteria</taxon>
        <taxon>Thermotogati</taxon>
        <taxon>Deinococcota</taxon>
        <taxon>Deinococci</taxon>
        <taxon>Deinococcales</taxon>
        <taxon>Deinococcaceae</taxon>
        <taxon>Deinococcus</taxon>
    </lineage>
</organism>
<evidence type="ECO:0000256" key="11">
    <source>
        <dbReference type="PIRSR" id="PIRSR000171-1"/>
    </source>
</evidence>
<evidence type="ECO:0000256" key="10">
    <source>
        <dbReference type="NCBIfam" id="TIGR00551"/>
    </source>
</evidence>
<feature type="domain" description="Fumarate reductase/succinate dehydrogenase flavoprotein-like C-terminal" evidence="15">
    <location>
        <begin position="457"/>
        <end position="495"/>
    </location>
</feature>
<dbReference type="Gene3D" id="1.20.58.100">
    <property type="entry name" value="Fumarate reductase/succinate dehydrogenase flavoprotein-like, C-terminal domain"/>
    <property type="match status" value="1"/>
</dbReference>
<evidence type="ECO:0000256" key="8">
    <source>
        <dbReference type="ARBA" id="ARBA00023002"/>
    </source>
</evidence>
<comment type="subcellular location">
    <subcellularLocation>
        <location evidence="12">Cytoplasm</location>
    </subcellularLocation>
</comment>
<dbReference type="InterPro" id="IPR005288">
    <property type="entry name" value="NadB"/>
</dbReference>
<evidence type="ECO:0000256" key="3">
    <source>
        <dbReference type="ARBA" id="ARBA00008562"/>
    </source>
</evidence>
<proteinExistence type="inferred from homology"/>
<evidence type="ECO:0000313" key="16">
    <source>
        <dbReference type="EMBL" id="MDR6217190.1"/>
    </source>
</evidence>
<dbReference type="GO" id="GO:0005737">
    <property type="term" value="C:cytoplasm"/>
    <property type="evidence" value="ECO:0007669"/>
    <property type="project" value="UniProtKB-SubCell"/>
</dbReference>
<evidence type="ECO:0000256" key="2">
    <source>
        <dbReference type="ARBA" id="ARBA00004950"/>
    </source>
</evidence>
<feature type="compositionally biased region" description="Basic and acidic residues" evidence="13">
    <location>
        <begin position="481"/>
        <end position="495"/>
    </location>
</feature>
<evidence type="ECO:0000256" key="12">
    <source>
        <dbReference type="RuleBase" id="RU362049"/>
    </source>
</evidence>
<dbReference type="GO" id="GO:0034628">
    <property type="term" value="P:'de novo' NAD+ biosynthetic process from L-aspartate"/>
    <property type="evidence" value="ECO:0007669"/>
    <property type="project" value="TreeGrafter"/>
</dbReference>
<protein>
    <recommendedName>
        <fullName evidence="4 10">L-aspartate oxidase</fullName>
        <ecNumber evidence="4 10">1.4.3.16</ecNumber>
    </recommendedName>
</protein>
<comment type="similarity">
    <text evidence="3 12">Belongs to the FAD-dependent oxidoreductase 2 family. NadB subfamily.</text>
</comment>
<dbReference type="SUPFAM" id="SSF46977">
    <property type="entry name" value="Succinate dehydrogenase/fumarate reductase flavoprotein C-terminal domain"/>
    <property type="match status" value="1"/>
</dbReference>
<dbReference type="Gene3D" id="3.90.700.10">
    <property type="entry name" value="Succinate dehydrogenase/fumarate reductase flavoprotein, catalytic domain"/>
    <property type="match status" value="1"/>
</dbReference>
<keyword evidence="6 12" id="KW-0662">Pyridine nucleotide biosynthesis</keyword>
<dbReference type="PRINTS" id="PR00368">
    <property type="entry name" value="FADPNR"/>
</dbReference>
<comment type="catalytic activity">
    <reaction evidence="9">
        <text>L-aspartate + O2 = iminosuccinate + H2O2</text>
        <dbReference type="Rhea" id="RHEA:25876"/>
        <dbReference type="ChEBI" id="CHEBI:15379"/>
        <dbReference type="ChEBI" id="CHEBI:16240"/>
        <dbReference type="ChEBI" id="CHEBI:29991"/>
        <dbReference type="ChEBI" id="CHEBI:77875"/>
        <dbReference type="EC" id="1.4.3.16"/>
    </reaction>
    <physiologicalReaction direction="left-to-right" evidence="9">
        <dbReference type="Rhea" id="RHEA:25877"/>
    </physiologicalReaction>
</comment>
<evidence type="ECO:0000256" key="6">
    <source>
        <dbReference type="ARBA" id="ARBA00022642"/>
    </source>
</evidence>
<dbReference type="Pfam" id="PF02910">
    <property type="entry name" value="Succ_DH_flav_C"/>
    <property type="match status" value="1"/>
</dbReference>
<evidence type="ECO:0000256" key="5">
    <source>
        <dbReference type="ARBA" id="ARBA00022630"/>
    </source>
</evidence>
<dbReference type="SUPFAM" id="SSF56425">
    <property type="entry name" value="Succinate dehydrogenase/fumarate reductase flavoprotein, catalytic domain"/>
    <property type="match status" value="1"/>
</dbReference>
<dbReference type="InterPro" id="IPR027477">
    <property type="entry name" value="Succ_DH/fumarate_Rdtase_cat_sf"/>
</dbReference>
<evidence type="ECO:0000256" key="4">
    <source>
        <dbReference type="ARBA" id="ARBA00012173"/>
    </source>
</evidence>
<dbReference type="RefSeq" id="WP_309848407.1">
    <property type="nucleotide sequence ID" value="NZ_JAVDQJ010000001.1"/>
</dbReference>
<dbReference type="InterPro" id="IPR036188">
    <property type="entry name" value="FAD/NAD-bd_sf"/>
</dbReference>
<name>A0AAE4BKQ6_9DEIO</name>
<feature type="active site" description="Proton acceptor" evidence="11">
    <location>
        <position position="284"/>
    </location>
</feature>
<reference evidence="16" key="1">
    <citation type="submission" date="2023-07" db="EMBL/GenBank/DDBJ databases">
        <title>Sorghum-associated microbial communities from plants grown in Nebraska, USA.</title>
        <authorList>
            <person name="Schachtman D."/>
        </authorList>
    </citation>
    <scope>NUCLEOTIDE SEQUENCE</scope>
    <source>
        <strain evidence="16">BE330</strain>
    </source>
</reference>
<dbReference type="GO" id="GO:0008734">
    <property type="term" value="F:L-aspartate oxidase activity"/>
    <property type="evidence" value="ECO:0007669"/>
    <property type="project" value="UniProtKB-UniRule"/>
</dbReference>
<keyword evidence="5 12" id="KW-0285">Flavoprotein</keyword>
<dbReference type="EMBL" id="JAVDQK010000002">
    <property type="protein sequence ID" value="MDR6217190.1"/>
    <property type="molecule type" value="Genomic_DNA"/>
</dbReference>
<dbReference type="SUPFAM" id="SSF51905">
    <property type="entry name" value="FAD/NAD(P)-binding domain"/>
    <property type="match status" value="1"/>
</dbReference>
<gene>
    <name evidence="16" type="ORF">J2Y00_000747</name>
</gene>
<keyword evidence="8 12" id="KW-0560">Oxidoreductase</keyword>
<dbReference type="Proteomes" id="UP001185331">
    <property type="component" value="Unassembled WGS sequence"/>
</dbReference>
<dbReference type="InterPro" id="IPR037099">
    <property type="entry name" value="Fum_R/Succ_DH_flav-like_C_sf"/>
</dbReference>
<dbReference type="NCBIfam" id="TIGR00551">
    <property type="entry name" value="nadB"/>
    <property type="match status" value="1"/>
</dbReference>
<dbReference type="Pfam" id="PF00890">
    <property type="entry name" value="FAD_binding_2"/>
    <property type="match status" value="1"/>
</dbReference>
<dbReference type="AlphaFoldDB" id="A0AAE4BKQ6"/>
<dbReference type="PIRSF" id="PIRSF000171">
    <property type="entry name" value="SDHA_APRA_LASPO"/>
    <property type="match status" value="1"/>
</dbReference>
<dbReference type="EC" id="1.4.3.16" evidence="4 10"/>
<dbReference type="FunFam" id="3.90.700.10:FF:000002">
    <property type="entry name" value="L-aspartate oxidase"/>
    <property type="match status" value="1"/>
</dbReference>
<feature type="region of interest" description="Disordered" evidence="13">
    <location>
        <begin position="481"/>
        <end position="508"/>
    </location>
</feature>
<evidence type="ECO:0000259" key="15">
    <source>
        <dbReference type="Pfam" id="PF02910"/>
    </source>
</evidence>
<evidence type="ECO:0000256" key="13">
    <source>
        <dbReference type="SAM" id="MobiDB-lite"/>
    </source>
</evidence>
<evidence type="ECO:0000256" key="9">
    <source>
        <dbReference type="ARBA" id="ARBA00048305"/>
    </source>
</evidence>
<comment type="pathway">
    <text evidence="2 12">Cofactor biosynthesis; NAD(+) biosynthesis; iminoaspartate from L-aspartate (oxidase route): step 1/1.</text>
</comment>
<keyword evidence="7 12" id="KW-0274">FAD</keyword>
<dbReference type="InterPro" id="IPR015939">
    <property type="entry name" value="Fum_Rdtase/Succ_DH_flav-like_C"/>
</dbReference>
<feature type="domain" description="FAD-dependent oxidoreductase 2 FAD-binding" evidence="14">
    <location>
        <begin position="23"/>
        <end position="384"/>
    </location>
</feature>
<comment type="function">
    <text evidence="12">Catalyzes the oxidation of L-aspartate to iminoaspartate.</text>
</comment>
<dbReference type="PANTHER" id="PTHR42716:SF2">
    <property type="entry name" value="L-ASPARTATE OXIDASE, CHLOROPLASTIC"/>
    <property type="match status" value="1"/>
</dbReference>
<evidence type="ECO:0000259" key="14">
    <source>
        <dbReference type="Pfam" id="PF00890"/>
    </source>
</evidence>
<dbReference type="InterPro" id="IPR003953">
    <property type="entry name" value="FAD-dep_OxRdtase_2_FAD-bd"/>
</dbReference>
<evidence type="ECO:0000256" key="1">
    <source>
        <dbReference type="ARBA" id="ARBA00001974"/>
    </source>
</evidence>
<accession>A0AAE4BKQ6</accession>
<evidence type="ECO:0000256" key="7">
    <source>
        <dbReference type="ARBA" id="ARBA00022827"/>
    </source>
</evidence>
<comment type="cofactor">
    <cofactor evidence="1 12">
        <name>FAD</name>
        <dbReference type="ChEBI" id="CHEBI:57692"/>
    </cofactor>
</comment>